<evidence type="ECO:0000313" key="3">
    <source>
        <dbReference type="Proteomes" id="UP000321570"/>
    </source>
</evidence>
<feature type="region of interest" description="Disordered" evidence="1">
    <location>
        <begin position="231"/>
        <end position="260"/>
    </location>
</feature>
<feature type="compositionally biased region" description="Polar residues" evidence="1">
    <location>
        <begin position="337"/>
        <end position="346"/>
    </location>
</feature>
<feature type="region of interest" description="Disordered" evidence="1">
    <location>
        <begin position="321"/>
        <end position="369"/>
    </location>
</feature>
<name>A0A564YMN4_HYMDI</name>
<sequence>METKSMFADKFQRSDCDNGTVSPEKKRKLNDSNENPSNSLSESFNESSEPVDLVQNSEEDNVKFKESLQAASLIFNPDIQFQNTNLTPFPRANTGWFSKHPSFQPHFPCQLPQIPPLPPNQMGLNFEQTSRPHDPGTNMAMRYRKISLEDFFELLKQAFEQIPRPGGDSYLNSMYNQAKTQFADLLKIMKSYHELHEDRTRIRNNLLSSFFPCMHQPNLADDNSTPLDLRVQHKRADSRSSESENNTPPQAPSSHLPPVDSQALSQFMSSLQNLPNFAQFSNELGHEIMNSNYYRCQNPFYYRYRDLRSPPRFCLYQNPNYSPTKSTKKQRHIGSYPPSTSSTNEQACHENGQIVPKKTNFRGTSEEENEVNPDFVPMEYNVSYITIIFILLFFRHCLQTFCDSNPSKSSDLSSSLFEEGGLVLT</sequence>
<feature type="region of interest" description="Disordered" evidence="1">
    <location>
        <begin position="1"/>
        <end position="56"/>
    </location>
</feature>
<organism evidence="2 3">
    <name type="scientific">Hymenolepis diminuta</name>
    <name type="common">Rat tapeworm</name>
    <dbReference type="NCBI Taxonomy" id="6216"/>
    <lineage>
        <taxon>Eukaryota</taxon>
        <taxon>Metazoa</taxon>
        <taxon>Spiralia</taxon>
        <taxon>Lophotrochozoa</taxon>
        <taxon>Platyhelminthes</taxon>
        <taxon>Cestoda</taxon>
        <taxon>Eucestoda</taxon>
        <taxon>Cyclophyllidea</taxon>
        <taxon>Hymenolepididae</taxon>
        <taxon>Hymenolepis</taxon>
    </lineage>
</organism>
<feature type="compositionally biased region" description="Basic and acidic residues" evidence="1">
    <location>
        <begin position="231"/>
        <end position="242"/>
    </location>
</feature>
<reference evidence="2 3" key="1">
    <citation type="submission" date="2019-07" db="EMBL/GenBank/DDBJ databases">
        <authorList>
            <person name="Jastrzebski P J."/>
            <person name="Paukszto L."/>
            <person name="Jastrzebski P J."/>
        </authorList>
    </citation>
    <scope>NUCLEOTIDE SEQUENCE [LARGE SCALE GENOMIC DNA]</scope>
    <source>
        <strain evidence="2 3">WMS-il1</strain>
    </source>
</reference>
<dbReference type="AlphaFoldDB" id="A0A564YMN4"/>
<protein>
    <submittedName>
        <fullName evidence="2">Uncharacterized protein</fullName>
    </submittedName>
</protein>
<gene>
    <name evidence="2" type="ORF">WMSIL1_LOCUS7628</name>
</gene>
<proteinExistence type="predicted"/>
<accession>A0A564YMN4</accession>
<evidence type="ECO:0000313" key="2">
    <source>
        <dbReference type="EMBL" id="VUZ48219.1"/>
    </source>
</evidence>
<dbReference type="EMBL" id="CABIJS010000277">
    <property type="protein sequence ID" value="VUZ48219.1"/>
    <property type="molecule type" value="Genomic_DNA"/>
</dbReference>
<keyword evidence="3" id="KW-1185">Reference proteome</keyword>
<feature type="compositionally biased region" description="Low complexity" evidence="1">
    <location>
        <begin position="32"/>
        <end position="48"/>
    </location>
</feature>
<evidence type="ECO:0000256" key="1">
    <source>
        <dbReference type="SAM" id="MobiDB-lite"/>
    </source>
</evidence>
<dbReference type="Proteomes" id="UP000321570">
    <property type="component" value="Unassembled WGS sequence"/>
</dbReference>